<dbReference type="RefSeq" id="XP_009524681.1">
    <property type="nucleotide sequence ID" value="XM_009526386.1"/>
</dbReference>
<evidence type="ECO:0000313" key="2">
    <source>
        <dbReference type="Proteomes" id="UP000002640"/>
    </source>
</evidence>
<accession>G4ZA79</accession>
<dbReference type="EMBL" id="JH159153">
    <property type="protein sequence ID" value="EGZ21964.1"/>
    <property type="molecule type" value="Genomic_DNA"/>
</dbReference>
<proteinExistence type="predicted"/>
<gene>
    <name evidence="1" type="ORF">PHYSODRAFT_454313</name>
</gene>
<sequence length="148" mass="16787">MCCTAVFHKVDFDFCRICGGKHTMIERRLKCSSKTCIKFGKCGVVWKVFHYKGQDKWRVLVNSNGHARGVLTCSEQHTPLVTRPMKAFIATQDEVGLPPRVIEVHLMKQVTIRPSRGGCTTLSQVQIALKRIRKEQGPKNSIQAIHRL</sequence>
<evidence type="ECO:0000313" key="1">
    <source>
        <dbReference type="EMBL" id="EGZ21964.1"/>
    </source>
</evidence>
<name>G4ZA79_PHYSP</name>
<dbReference type="AlphaFoldDB" id="G4ZA79"/>
<organism evidence="1 2">
    <name type="scientific">Phytophthora sojae (strain P6497)</name>
    <name type="common">Soybean stem and root rot agent</name>
    <name type="synonym">Phytophthora megasperma f. sp. glycines</name>
    <dbReference type="NCBI Taxonomy" id="1094619"/>
    <lineage>
        <taxon>Eukaryota</taxon>
        <taxon>Sar</taxon>
        <taxon>Stramenopiles</taxon>
        <taxon>Oomycota</taxon>
        <taxon>Peronosporomycetes</taxon>
        <taxon>Peronosporales</taxon>
        <taxon>Peronosporaceae</taxon>
        <taxon>Phytophthora</taxon>
    </lineage>
</organism>
<feature type="non-terminal residue" evidence="1">
    <location>
        <position position="148"/>
    </location>
</feature>
<dbReference type="KEGG" id="psoj:PHYSODRAFT_454313"/>
<dbReference type="Proteomes" id="UP000002640">
    <property type="component" value="Unassembled WGS sequence"/>
</dbReference>
<dbReference type="GeneID" id="20653030"/>
<reference evidence="1 2" key="1">
    <citation type="journal article" date="2006" name="Science">
        <title>Phytophthora genome sequences uncover evolutionary origins and mechanisms of pathogenesis.</title>
        <authorList>
            <person name="Tyler B.M."/>
            <person name="Tripathy S."/>
            <person name="Zhang X."/>
            <person name="Dehal P."/>
            <person name="Jiang R.H."/>
            <person name="Aerts A."/>
            <person name="Arredondo F.D."/>
            <person name="Baxter L."/>
            <person name="Bensasson D."/>
            <person name="Beynon J.L."/>
            <person name="Chapman J."/>
            <person name="Damasceno C.M."/>
            <person name="Dorrance A.E."/>
            <person name="Dou D."/>
            <person name="Dickerman A.W."/>
            <person name="Dubchak I.L."/>
            <person name="Garbelotto M."/>
            <person name="Gijzen M."/>
            <person name="Gordon S.G."/>
            <person name="Govers F."/>
            <person name="Grunwald N.J."/>
            <person name="Huang W."/>
            <person name="Ivors K.L."/>
            <person name="Jones R.W."/>
            <person name="Kamoun S."/>
            <person name="Krampis K."/>
            <person name="Lamour K.H."/>
            <person name="Lee M.K."/>
            <person name="McDonald W.H."/>
            <person name="Medina M."/>
            <person name="Meijer H.J."/>
            <person name="Nordberg E.K."/>
            <person name="Maclean D.J."/>
            <person name="Ospina-Giraldo M.D."/>
            <person name="Morris P.F."/>
            <person name="Phuntumart V."/>
            <person name="Putnam N.H."/>
            <person name="Rash S."/>
            <person name="Rose J.K."/>
            <person name="Sakihama Y."/>
            <person name="Salamov A.A."/>
            <person name="Savidor A."/>
            <person name="Scheuring C.F."/>
            <person name="Smith B.M."/>
            <person name="Sobral B.W."/>
            <person name="Terry A."/>
            <person name="Torto-Alalibo T.A."/>
            <person name="Win J."/>
            <person name="Xu Z."/>
            <person name="Zhang H."/>
            <person name="Grigoriev I.V."/>
            <person name="Rokhsar D.S."/>
            <person name="Boore J.L."/>
        </authorList>
    </citation>
    <scope>NUCLEOTIDE SEQUENCE [LARGE SCALE GENOMIC DNA]</scope>
    <source>
        <strain evidence="1 2">P6497</strain>
    </source>
</reference>
<protein>
    <submittedName>
        <fullName evidence="1">Uncharacterized protein</fullName>
    </submittedName>
</protein>
<dbReference type="InParanoid" id="G4ZA79"/>
<keyword evidence="2" id="KW-1185">Reference proteome</keyword>